<keyword evidence="5" id="KW-1185">Reference proteome</keyword>
<proteinExistence type="predicted"/>
<dbReference type="SUPFAM" id="SSF51735">
    <property type="entry name" value="NAD(P)-binding Rossmann-fold domains"/>
    <property type="match status" value="1"/>
</dbReference>
<dbReference type="Pfam" id="PF08240">
    <property type="entry name" value="ADH_N"/>
    <property type="match status" value="1"/>
</dbReference>
<comment type="caution">
    <text evidence="4">The sequence shown here is derived from an EMBL/GenBank/DDBJ whole genome shotgun (WGS) entry which is preliminary data.</text>
</comment>
<dbReference type="InterPro" id="IPR020843">
    <property type="entry name" value="ER"/>
</dbReference>
<accession>A0ABT9U944</accession>
<evidence type="ECO:0000259" key="3">
    <source>
        <dbReference type="SMART" id="SM00829"/>
    </source>
</evidence>
<keyword evidence="2" id="KW-0560">Oxidoreductase</keyword>
<dbReference type="RefSeq" id="WP_307207244.1">
    <property type="nucleotide sequence ID" value="NZ_JAUSSU010000011.1"/>
</dbReference>
<dbReference type="SMART" id="SM00829">
    <property type="entry name" value="PKS_ER"/>
    <property type="match status" value="1"/>
</dbReference>
<gene>
    <name evidence="4" type="ORF">J2T15_004993</name>
</gene>
<evidence type="ECO:0000313" key="5">
    <source>
        <dbReference type="Proteomes" id="UP001229346"/>
    </source>
</evidence>
<protein>
    <submittedName>
        <fullName evidence="4">NADPH:quinone reductase-like Zn-dependent oxidoreductase</fullName>
    </submittedName>
</protein>
<evidence type="ECO:0000256" key="2">
    <source>
        <dbReference type="ARBA" id="ARBA00023002"/>
    </source>
</evidence>
<evidence type="ECO:0000256" key="1">
    <source>
        <dbReference type="ARBA" id="ARBA00022857"/>
    </source>
</evidence>
<evidence type="ECO:0000313" key="4">
    <source>
        <dbReference type="EMBL" id="MDQ0115526.1"/>
    </source>
</evidence>
<sequence>MRAILLDGPGTPDTMRLAEMPKPQPGPGEICVRVRAASLNPADYKIAAGGHPNWTYPFIPGLDAAGIVEAIGEGVTQWKAGDRIVYHGDLTKPGGFAEYAITTAHTAAAIPQGLSFESAAAFPCAGLTAYQAVVRKMRIGKGQTVFIHAGAGGVGGYAIQLARLFGASRIIASASQVNFDYAHSLGADVVIDYNTEDVHGRIMELTNGRGVDGILNTVNRKLAQTDLSALAFGGQLACIAGAPEVVADFQPSWKTFTVHKLMLGGAHTSGDRSAQEDLARMADEFMAFMLEGKIDPMIGETIRLEEIPEALSRLSQRHVRGKIVAVLDGNGNQ</sequence>
<name>A0ABT9U944_PAEHA</name>
<dbReference type="InterPro" id="IPR013149">
    <property type="entry name" value="ADH-like_C"/>
</dbReference>
<organism evidence="4 5">
    <name type="scientific">Paenibacillus harenae</name>
    <dbReference type="NCBI Taxonomy" id="306543"/>
    <lineage>
        <taxon>Bacteria</taxon>
        <taxon>Bacillati</taxon>
        <taxon>Bacillota</taxon>
        <taxon>Bacilli</taxon>
        <taxon>Bacillales</taxon>
        <taxon>Paenibacillaceae</taxon>
        <taxon>Paenibacillus</taxon>
    </lineage>
</organism>
<dbReference type="Gene3D" id="3.40.50.720">
    <property type="entry name" value="NAD(P)-binding Rossmann-like Domain"/>
    <property type="match status" value="1"/>
</dbReference>
<dbReference type="Proteomes" id="UP001229346">
    <property type="component" value="Unassembled WGS sequence"/>
</dbReference>
<keyword evidence="1" id="KW-0521">NADP</keyword>
<dbReference type="EMBL" id="JAUSSU010000011">
    <property type="protein sequence ID" value="MDQ0115526.1"/>
    <property type="molecule type" value="Genomic_DNA"/>
</dbReference>
<dbReference type="Pfam" id="PF00107">
    <property type="entry name" value="ADH_zinc_N"/>
    <property type="match status" value="1"/>
</dbReference>
<dbReference type="Gene3D" id="3.90.180.10">
    <property type="entry name" value="Medium-chain alcohol dehydrogenases, catalytic domain"/>
    <property type="match status" value="1"/>
</dbReference>
<dbReference type="SUPFAM" id="SSF50129">
    <property type="entry name" value="GroES-like"/>
    <property type="match status" value="1"/>
</dbReference>
<dbReference type="InterPro" id="IPR036291">
    <property type="entry name" value="NAD(P)-bd_dom_sf"/>
</dbReference>
<dbReference type="InterPro" id="IPR011032">
    <property type="entry name" value="GroES-like_sf"/>
</dbReference>
<dbReference type="PANTHER" id="PTHR48106">
    <property type="entry name" value="QUINONE OXIDOREDUCTASE PIG3-RELATED"/>
    <property type="match status" value="1"/>
</dbReference>
<dbReference type="InterPro" id="IPR013154">
    <property type="entry name" value="ADH-like_N"/>
</dbReference>
<reference evidence="4 5" key="1">
    <citation type="submission" date="2023-07" db="EMBL/GenBank/DDBJ databases">
        <title>Sorghum-associated microbial communities from plants grown in Nebraska, USA.</title>
        <authorList>
            <person name="Schachtman D."/>
        </authorList>
    </citation>
    <scope>NUCLEOTIDE SEQUENCE [LARGE SCALE GENOMIC DNA]</scope>
    <source>
        <strain evidence="4 5">CC482</strain>
    </source>
</reference>
<feature type="domain" description="Enoyl reductase (ER)" evidence="3">
    <location>
        <begin position="10"/>
        <end position="325"/>
    </location>
</feature>
<dbReference type="CDD" id="cd08271">
    <property type="entry name" value="MDR5"/>
    <property type="match status" value="1"/>
</dbReference>